<sequence>MIDLSRLYHVLPSDVEHSRITSDPAGLVGARNVVTWCPCVVKATAKRLVNIAWLLLMPKLYRSTSRPFALIVKHSKIIKAPRSNLPVRANMLTARHSTEN</sequence>
<evidence type="ECO:0000313" key="2">
    <source>
        <dbReference type="Proteomes" id="UP000030764"/>
    </source>
</evidence>
<dbReference type="EMBL" id="KL363239">
    <property type="protein sequence ID" value="KFD51472.1"/>
    <property type="molecule type" value="Genomic_DNA"/>
</dbReference>
<accession>A0A085M2M6</accession>
<evidence type="ECO:0000313" key="1">
    <source>
        <dbReference type="EMBL" id="KFD51472.1"/>
    </source>
</evidence>
<dbReference type="Proteomes" id="UP000030764">
    <property type="component" value="Unassembled WGS sequence"/>
</dbReference>
<name>A0A085M2M6_9BILA</name>
<reference evidence="1 2" key="1">
    <citation type="journal article" date="2014" name="Nat. Genet.">
        <title>Genome and transcriptome of the porcine whipworm Trichuris suis.</title>
        <authorList>
            <person name="Jex A.R."/>
            <person name="Nejsum P."/>
            <person name="Schwarz E.M."/>
            <person name="Hu L."/>
            <person name="Young N.D."/>
            <person name="Hall R.S."/>
            <person name="Korhonen P.K."/>
            <person name="Liao S."/>
            <person name="Thamsborg S."/>
            <person name="Xia J."/>
            <person name="Xu P."/>
            <person name="Wang S."/>
            <person name="Scheerlinck J.P."/>
            <person name="Hofmann A."/>
            <person name="Sternberg P.W."/>
            <person name="Wang J."/>
            <person name="Gasser R.B."/>
        </authorList>
    </citation>
    <scope>NUCLEOTIDE SEQUENCE [LARGE SCALE GENOMIC DNA]</scope>
    <source>
        <strain evidence="1">DCEP-RM93M</strain>
    </source>
</reference>
<dbReference type="AlphaFoldDB" id="A0A085M2M6"/>
<organism evidence="1 2">
    <name type="scientific">Trichuris suis</name>
    <name type="common">pig whipworm</name>
    <dbReference type="NCBI Taxonomy" id="68888"/>
    <lineage>
        <taxon>Eukaryota</taxon>
        <taxon>Metazoa</taxon>
        <taxon>Ecdysozoa</taxon>
        <taxon>Nematoda</taxon>
        <taxon>Enoplea</taxon>
        <taxon>Dorylaimia</taxon>
        <taxon>Trichinellida</taxon>
        <taxon>Trichuridae</taxon>
        <taxon>Trichuris</taxon>
    </lineage>
</organism>
<proteinExistence type="predicted"/>
<keyword evidence="2" id="KW-1185">Reference proteome</keyword>
<gene>
    <name evidence="1" type="ORF">M513_07685</name>
</gene>
<protein>
    <submittedName>
        <fullName evidence="1">Uncharacterized protein</fullName>
    </submittedName>
</protein>